<accession>A0A0L0JKC1</accession>
<reference evidence="2" key="1">
    <citation type="submission" date="2014-07" db="EMBL/GenBank/DDBJ databases">
        <title>Genome sequencing of plant-pathogenic Streptomyces species.</title>
        <authorList>
            <person name="Harrison J."/>
            <person name="Sapp M."/>
            <person name="Thwaites R."/>
            <person name="Studholme D.J."/>
        </authorList>
    </citation>
    <scope>NUCLEOTIDE SEQUENCE [LARGE SCALE GENOMIC DNA]</scope>
    <source>
        <strain evidence="2">NCPPB 4445</strain>
    </source>
</reference>
<sequence>MHPDDHELIRAGDTGVLVRSSPHGTPCSSWTWRGRPLPYVPMDDTWERPAEDPVAVRGWYELSGRTFSHLLGVAAWPHVLATLRE</sequence>
<name>A0A0L0JKC1_9ACTN</name>
<evidence type="ECO:0000313" key="2">
    <source>
        <dbReference type="Proteomes" id="UP000037151"/>
    </source>
</evidence>
<organism evidence="1 2">
    <name type="scientific">Streptomyces acidiscabies</name>
    <dbReference type="NCBI Taxonomy" id="42234"/>
    <lineage>
        <taxon>Bacteria</taxon>
        <taxon>Bacillati</taxon>
        <taxon>Actinomycetota</taxon>
        <taxon>Actinomycetes</taxon>
        <taxon>Kitasatosporales</taxon>
        <taxon>Streptomycetaceae</taxon>
        <taxon>Streptomyces</taxon>
    </lineage>
</organism>
<dbReference type="Proteomes" id="UP000037151">
    <property type="component" value="Unassembled WGS sequence"/>
</dbReference>
<proteinExistence type="predicted"/>
<dbReference type="RefSeq" id="WP_050374753.1">
    <property type="nucleotide sequence ID" value="NZ_KQ257834.1"/>
</dbReference>
<dbReference type="AlphaFoldDB" id="A0A0L0JKC1"/>
<gene>
    <name evidence="1" type="ORF">IQ63_38495</name>
</gene>
<dbReference type="EMBL" id="JPPY01000214">
    <property type="protein sequence ID" value="KND26127.1"/>
    <property type="molecule type" value="Genomic_DNA"/>
</dbReference>
<dbReference type="PATRIC" id="fig|42234.21.peg.7924"/>
<protein>
    <submittedName>
        <fullName evidence="1">Uncharacterized protein</fullName>
    </submittedName>
</protein>
<evidence type="ECO:0000313" key="1">
    <source>
        <dbReference type="EMBL" id="KND26127.1"/>
    </source>
</evidence>
<comment type="caution">
    <text evidence="1">The sequence shown here is derived from an EMBL/GenBank/DDBJ whole genome shotgun (WGS) entry which is preliminary data.</text>
</comment>